<evidence type="ECO:0000313" key="2">
    <source>
        <dbReference type="EMBL" id="RAP67636.1"/>
    </source>
</evidence>
<name>A0A2T6MV89_9GAMM</name>
<gene>
    <name evidence="3" type="ORF">ACZ87_03808</name>
    <name evidence="2" type="ORF">ACZ87_03951</name>
</gene>
<dbReference type="Proteomes" id="UP000244334">
    <property type="component" value="Unassembled WGS sequence"/>
</dbReference>
<evidence type="ECO:0000256" key="1">
    <source>
        <dbReference type="SAM" id="MobiDB-lite"/>
    </source>
</evidence>
<dbReference type="AlphaFoldDB" id="A0A2T6MV89"/>
<sequence>MNKMGYDSTSGERQISAREPARRMADAVYGGVDSYVQNC</sequence>
<feature type="region of interest" description="Disordered" evidence="1">
    <location>
        <begin position="1"/>
        <end position="22"/>
    </location>
</feature>
<evidence type="ECO:0000313" key="3">
    <source>
        <dbReference type="EMBL" id="RAP68540.1"/>
    </source>
</evidence>
<proteinExistence type="predicted"/>
<protein>
    <submittedName>
        <fullName evidence="2">Uncharacterized protein</fullName>
    </submittedName>
</protein>
<keyword evidence="4" id="KW-1185">Reference proteome</keyword>
<organism evidence="2 4">
    <name type="scientific">Candidatus Erwinia dacicola</name>
    <dbReference type="NCBI Taxonomy" id="252393"/>
    <lineage>
        <taxon>Bacteria</taxon>
        <taxon>Pseudomonadati</taxon>
        <taxon>Pseudomonadota</taxon>
        <taxon>Gammaproteobacteria</taxon>
        <taxon>Enterobacterales</taxon>
        <taxon>Erwiniaceae</taxon>
        <taxon>Erwinia</taxon>
    </lineage>
</organism>
<reference evidence="2 4" key="1">
    <citation type="submission" date="2018-04" db="EMBL/GenBank/DDBJ databases">
        <title>Genomes of the Obligate Erwinia dacicola and Facultative Enterobacter sp. OLF Endosymbionts of the Olive Fruit fly, Bactrocera oleae.</title>
        <authorList>
            <person name="Estes A.M."/>
            <person name="Hearn D.J."/>
            <person name="Agarwal S."/>
            <person name="Pierson E.A."/>
            <person name="Dunning-Hotopp J.C."/>
        </authorList>
    </citation>
    <scope>NUCLEOTIDE SEQUENCE [LARGE SCALE GENOMIC DNA]</scope>
    <source>
        <strain evidence="2 4">Oroville</strain>
    </source>
</reference>
<comment type="caution">
    <text evidence="2">The sequence shown here is derived from an EMBL/GenBank/DDBJ whole genome shotgun (WGS) entry which is preliminary data.</text>
</comment>
<dbReference type="EMBL" id="LJAM02000795">
    <property type="protein sequence ID" value="RAP68540.1"/>
    <property type="molecule type" value="Genomic_DNA"/>
</dbReference>
<dbReference type="EMBL" id="LJAM02000907">
    <property type="protein sequence ID" value="RAP67636.1"/>
    <property type="molecule type" value="Genomic_DNA"/>
</dbReference>
<evidence type="ECO:0000313" key="4">
    <source>
        <dbReference type="Proteomes" id="UP000244334"/>
    </source>
</evidence>
<accession>A0A2T6MV89</accession>